<gene>
    <name evidence="1" type="ORF">CH360_04680</name>
    <name evidence="2" type="ORF">CH360_04720</name>
    <name evidence="3" type="ORF">CH373_18500</name>
</gene>
<reference evidence="4 5" key="1">
    <citation type="submission" date="2017-07" db="EMBL/GenBank/DDBJ databases">
        <title>Leptospira spp. isolated from tropical soils.</title>
        <authorList>
            <person name="Thibeaux R."/>
            <person name="Iraola G."/>
            <person name="Ferres I."/>
            <person name="Bierque E."/>
            <person name="Girault D."/>
            <person name="Soupe-Gilbert M.-E."/>
            <person name="Picardeau M."/>
            <person name="Goarant C."/>
        </authorList>
    </citation>
    <scope>NUCLEOTIDE SEQUENCE [LARGE SCALE GENOMIC DNA]</scope>
    <source>
        <strain evidence="3 5">FH1-B-B1</strain>
        <strain evidence="1 4">FH1-B-C1</strain>
    </source>
</reference>
<accession>A0A2M9ZHU1</accession>
<sequence>MKTIGSIAPNFHEGSRSEYLATYIFSAFGSAIQVPHQEDYGIDLFCNIASRVGNRAFMQDGYYIQVKSVKEEFAFSDSDSINWIYSLRNPLFFCFIDKKSHQIEIFQTYRLNHYYSRKKIESIKFVPDLSPNYRDVEPLGSSNFTIQMDKPILRFNIQEMIEDDWYKNAFKVIQSWVRFSQKAIDERQIGFPLILSPETYETNKPLEIDKLSSYVGNFLDVSDDMRFKYRDNIYKLYSLVIIESVSEKDKDKFRLLADSIGYSINAIQPKWSLGLATLQFAINDGAKQFDMKPPLDIKIPKK</sequence>
<dbReference type="OrthoDB" id="1492500at2"/>
<organism evidence="3 5">
    <name type="scientific">Leptospira perolatii</name>
    <dbReference type="NCBI Taxonomy" id="2023191"/>
    <lineage>
        <taxon>Bacteria</taxon>
        <taxon>Pseudomonadati</taxon>
        <taxon>Spirochaetota</taxon>
        <taxon>Spirochaetia</taxon>
        <taxon>Leptospirales</taxon>
        <taxon>Leptospiraceae</taxon>
        <taxon>Leptospira</taxon>
    </lineage>
</organism>
<evidence type="ECO:0000313" key="2">
    <source>
        <dbReference type="EMBL" id="PJZ70818.1"/>
    </source>
</evidence>
<evidence type="ECO:0008006" key="6">
    <source>
        <dbReference type="Google" id="ProtNLM"/>
    </source>
</evidence>
<evidence type="ECO:0000313" key="3">
    <source>
        <dbReference type="EMBL" id="PJZ71627.1"/>
    </source>
</evidence>
<dbReference type="Proteomes" id="UP000231962">
    <property type="component" value="Unassembled WGS sequence"/>
</dbReference>
<evidence type="ECO:0000313" key="1">
    <source>
        <dbReference type="EMBL" id="PJZ70811.1"/>
    </source>
</evidence>
<name>A0A2M9ZHU1_9LEPT</name>
<proteinExistence type="predicted"/>
<dbReference type="EMBL" id="NPDY01000002">
    <property type="protein sequence ID" value="PJZ70811.1"/>
    <property type="molecule type" value="Genomic_DNA"/>
</dbReference>
<dbReference type="EMBL" id="NPDY01000002">
    <property type="protein sequence ID" value="PJZ70818.1"/>
    <property type="molecule type" value="Genomic_DNA"/>
</dbReference>
<protein>
    <recommendedName>
        <fullName evidence="6">DUF4365 domain-containing protein</fullName>
    </recommendedName>
</protein>
<keyword evidence="4" id="KW-1185">Reference proteome</keyword>
<dbReference type="EMBL" id="NPDZ01000038">
    <property type="protein sequence ID" value="PJZ71627.1"/>
    <property type="molecule type" value="Genomic_DNA"/>
</dbReference>
<evidence type="ECO:0000313" key="4">
    <source>
        <dbReference type="Proteomes" id="UP000231962"/>
    </source>
</evidence>
<dbReference type="Proteomes" id="UP000231990">
    <property type="component" value="Unassembled WGS sequence"/>
</dbReference>
<evidence type="ECO:0000313" key="5">
    <source>
        <dbReference type="Proteomes" id="UP000231990"/>
    </source>
</evidence>
<dbReference type="AlphaFoldDB" id="A0A2M9ZHU1"/>
<comment type="caution">
    <text evidence="3">The sequence shown here is derived from an EMBL/GenBank/DDBJ whole genome shotgun (WGS) entry which is preliminary data.</text>
</comment>
<dbReference type="RefSeq" id="WP_100712816.1">
    <property type="nucleotide sequence ID" value="NZ_NPDY01000002.1"/>
</dbReference>